<dbReference type="Proteomes" id="UP000766486">
    <property type="component" value="Unassembled WGS sequence"/>
</dbReference>
<gene>
    <name evidence="2" type="ORF">CLO192961_LOCUS315655</name>
</gene>
<keyword evidence="3" id="KW-1185">Reference proteome</keyword>
<sequence length="216" mass="22928">MSDQRPDTGTSDHHHYPARDGGDLCQDEDCKPETACLDDDCCKDDEDCHAANPCAEDHSHPHVVAARADDNASVNSKASTCCGSVERCDEKCIYTAAQIECAKACEGEGDDEGNVATIRLPSYTHKKHPHEHNAAGDHLDTACTSHLTAAFEKYASYIEQAKCICRTMVSNGLSSSSACCKPAAPPVMKATTASVTTTSPTASGWQTSNRDGMSTG</sequence>
<reference evidence="2 3" key="1">
    <citation type="submission" date="2019-06" db="EMBL/GenBank/DDBJ databases">
        <authorList>
            <person name="Broberg M."/>
        </authorList>
    </citation>
    <scope>NUCLEOTIDE SEQUENCE [LARGE SCALE GENOMIC DNA]</scope>
</reference>
<feature type="compositionally biased region" description="Polar residues" evidence="1">
    <location>
        <begin position="204"/>
        <end position="216"/>
    </location>
</feature>
<evidence type="ECO:0000256" key="1">
    <source>
        <dbReference type="SAM" id="MobiDB-lite"/>
    </source>
</evidence>
<feature type="compositionally biased region" description="Low complexity" evidence="1">
    <location>
        <begin position="191"/>
        <end position="203"/>
    </location>
</feature>
<evidence type="ECO:0008006" key="4">
    <source>
        <dbReference type="Google" id="ProtNLM"/>
    </source>
</evidence>
<evidence type="ECO:0000313" key="3">
    <source>
        <dbReference type="Proteomes" id="UP000766486"/>
    </source>
</evidence>
<feature type="region of interest" description="Disordered" evidence="1">
    <location>
        <begin position="1"/>
        <end position="25"/>
    </location>
</feature>
<name>A0ABY6UP87_BIOOC</name>
<organism evidence="2 3">
    <name type="scientific">Bionectria ochroleuca</name>
    <name type="common">Gliocladium roseum</name>
    <dbReference type="NCBI Taxonomy" id="29856"/>
    <lineage>
        <taxon>Eukaryota</taxon>
        <taxon>Fungi</taxon>
        <taxon>Dikarya</taxon>
        <taxon>Ascomycota</taxon>
        <taxon>Pezizomycotina</taxon>
        <taxon>Sordariomycetes</taxon>
        <taxon>Hypocreomycetidae</taxon>
        <taxon>Hypocreales</taxon>
        <taxon>Bionectriaceae</taxon>
        <taxon>Clonostachys</taxon>
    </lineage>
</organism>
<evidence type="ECO:0000313" key="2">
    <source>
        <dbReference type="EMBL" id="VUC31802.1"/>
    </source>
</evidence>
<accession>A0ABY6UP87</accession>
<dbReference type="EMBL" id="CABFNS010000837">
    <property type="protein sequence ID" value="VUC31802.1"/>
    <property type="molecule type" value="Genomic_DNA"/>
</dbReference>
<proteinExistence type="predicted"/>
<comment type="caution">
    <text evidence="2">The sequence shown here is derived from an EMBL/GenBank/DDBJ whole genome shotgun (WGS) entry which is preliminary data.</text>
</comment>
<feature type="region of interest" description="Disordered" evidence="1">
    <location>
        <begin position="191"/>
        <end position="216"/>
    </location>
</feature>
<protein>
    <recommendedName>
        <fullName evidence="4">Extracellular membrane protein CFEM domain-containing protein</fullName>
    </recommendedName>
</protein>